<feature type="binding site" evidence="7">
    <location>
        <position position="47"/>
    </location>
    <ligand>
        <name>3-phosphoshikimate</name>
        <dbReference type="ChEBI" id="CHEBI:145989"/>
    </ligand>
</feature>
<comment type="caution">
    <text evidence="9">The sequence shown here is derived from an EMBL/GenBank/DDBJ whole genome shotgun (WGS) entry which is preliminary data.</text>
</comment>
<feature type="binding site" evidence="7">
    <location>
        <position position="48"/>
    </location>
    <ligand>
        <name>3-phosphoshikimate</name>
        <dbReference type="ChEBI" id="CHEBI:145989"/>
    </ligand>
</feature>
<dbReference type="NCBIfam" id="TIGR01356">
    <property type="entry name" value="aroA"/>
    <property type="match status" value="1"/>
</dbReference>
<reference evidence="9 10" key="1">
    <citation type="submission" date="2018-02" db="EMBL/GenBank/DDBJ databases">
        <title>The draft genome of Phyllobacterium sp. 1N-3.</title>
        <authorList>
            <person name="Liu L."/>
            <person name="Li L."/>
            <person name="Zhang X."/>
            <person name="Wang T."/>
            <person name="Liang L."/>
        </authorList>
    </citation>
    <scope>NUCLEOTIDE SEQUENCE [LARGE SCALE GENOMIC DNA]</scope>
    <source>
        <strain evidence="9 10">1N-3</strain>
    </source>
</reference>
<feature type="binding site" evidence="7">
    <location>
        <position position="439"/>
    </location>
    <ligand>
        <name>phosphoenolpyruvate</name>
        <dbReference type="ChEBI" id="CHEBI:58702"/>
    </ligand>
</feature>
<dbReference type="AlphaFoldDB" id="A0A2S9ISK5"/>
<evidence type="ECO:0000256" key="4">
    <source>
        <dbReference type="ARBA" id="ARBA00022679"/>
    </source>
</evidence>
<keyword evidence="5 7" id="KW-0057">Aromatic amino acid biosynthesis</keyword>
<feature type="binding site" evidence="7">
    <location>
        <position position="195"/>
    </location>
    <ligand>
        <name>3-phosphoshikimate</name>
        <dbReference type="ChEBI" id="CHEBI:145989"/>
    </ligand>
</feature>
<feature type="binding site" evidence="7">
    <location>
        <position position="52"/>
    </location>
    <ligand>
        <name>3-phosphoshikimate</name>
        <dbReference type="ChEBI" id="CHEBI:145989"/>
    </ligand>
</feature>
<comment type="subcellular location">
    <subcellularLocation>
        <location evidence="7">Cytoplasm</location>
    </subcellularLocation>
</comment>
<feature type="domain" description="Enolpyruvate transferase" evidence="8">
    <location>
        <begin position="38"/>
        <end position="448"/>
    </location>
</feature>
<dbReference type="UniPathway" id="UPA00053">
    <property type="reaction ID" value="UER00089"/>
</dbReference>
<dbReference type="EC" id="2.5.1.19" evidence="7"/>
<organism evidence="9 10">
    <name type="scientific">Phyllobacterium phragmitis</name>
    <dbReference type="NCBI Taxonomy" id="2670329"/>
    <lineage>
        <taxon>Bacteria</taxon>
        <taxon>Pseudomonadati</taxon>
        <taxon>Pseudomonadota</taxon>
        <taxon>Alphaproteobacteria</taxon>
        <taxon>Hyphomicrobiales</taxon>
        <taxon>Phyllobacteriaceae</taxon>
        <taxon>Phyllobacterium</taxon>
    </lineage>
</organism>
<feature type="binding site" evidence="7">
    <location>
        <position position="365"/>
    </location>
    <ligand>
        <name>3-phosphoshikimate</name>
        <dbReference type="ChEBI" id="CHEBI:145989"/>
    </ligand>
</feature>
<evidence type="ECO:0000256" key="5">
    <source>
        <dbReference type="ARBA" id="ARBA00023141"/>
    </source>
</evidence>
<evidence type="ECO:0000256" key="2">
    <source>
        <dbReference type="ARBA" id="ARBA00009948"/>
    </source>
</evidence>
<feature type="binding site" evidence="7">
    <location>
        <position position="196"/>
    </location>
    <ligand>
        <name>phosphoenolpyruvate</name>
        <dbReference type="ChEBI" id="CHEBI:58702"/>
    </ligand>
</feature>
<evidence type="ECO:0000259" key="8">
    <source>
        <dbReference type="Pfam" id="PF00275"/>
    </source>
</evidence>
<evidence type="ECO:0000313" key="9">
    <source>
        <dbReference type="EMBL" id="PRD43514.1"/>
    </source>
</evidence>
<feature type="binding site" evidence="7">
    <location>
        <position position="338"/>
    </location>
    <ligand>
        <name>3-phosphoshikimate</name>
        <dbReference type="ChEBI" id="CHEBI:145989"/>
    </ligand>
</feature>
<evidence type="ECO:0000313" key="10">
    <source>
        <dbReference type="Proteomes" id="UP000239434"/>
    </source>
</evidence>
<keyword evidence="10" id="KW-1185">Reference proteome</keyword>
<dbReference type="PIRSF" id="PIRSF000505">
    <property type="entry name" value="EPSPS"/>
    <property type="match status" value="1"/>
</dbReference>
<dbReference type="PANTHER" id="PTHR21090">
    <property type="entry name" value="AROM/DEHYDROQUINATE SYNTHASE"/>
    <property type="match status" value="1"/>
</dbReference>
<dbReference type="EMBL" id="PVBR01000006">
    <property type="protein sequence ID" value="PRD43514.1"/>
    <property type="molecule type" value="Genomic_DNA"/>
</dbReference>
<dbReference type="InterPro" id="IPR036968">
    <property type="entry name" value="Enolpyruvate_Tfrase_sf"/>
</dbReference>
<evidence type="ECO:0000256" key="6">
    <source>
        <dbReference type="ARBA" id="ARBA00044633"/>
    </source>
</evidence>
<feature type="binding site" evidence="7">
    <location>
        <position position="196"/>
    </location>
    <ligand>
        <name>3-phosphoshikimate</name>
        <dbReference type="ChEBI" id="CHEBI:145989"/>
    </ligand>
</feature>
<dbReference type="Gene3D" id="3.65.10.10">
    <property type="entry name" value="Enolpyruvate transferase domain"/>
    <property type="match status" value="2"/>
</dbReference>
<dbReference type="PANTHER" id="PTHR21090:SF5">
    <property type="entry name" value="PENTAFUNCTIONAL AROM POLYPEPTIDE"/>
    <property type="match status" value="1"/>
</dbReference>
<comment type="similarity">
    <text evidence="2 7">Belongs to the EPSP synthase family.</text>
</comment>
<dbReference type="Pfam" id="PF00275">
    <property type="entry name" value="EPSP_synthase"/>
    <property type="match status" value="1"/>
</dbReference>
<dbReference type="HAMAP" id="MF_00210">
    <property type="entry name" value="EPSP_synth"/>
    <property type="match status" value="1"/>
</dbReference>
<evidence type="ECO:0000256" key="3">
    <source>
        <dbReference type="ARBA" id="ARBA00022605"/>
    </source>
</evidence>
<feature type="active site" description="Proton acceptor" evidence="7">
    <location>
        <position position="338"/>
    </location>
</feature>
<feature type="binding site" evidence="7">
    <location>
        <position position="194"/>
    </location>
    <ligand>
        <name>3-phosphoshikimate</name>
        <dbReference type="ChEBI" id="CHEBI:145989"/>
    </ligand>
</feature>
<keyword evidence="3 7" id="KW-0028">Amino-acid biosynthesis</keyword>
<dbReference type="SUPFAM" id="SSF55205">
    <property type="entry name" value="EPT/RTPC-like"/>
    <property type="match status" value="1"/>
</dbReference>
<protein>
    <recommendedName>
        <fullName evidence="7">3-phosphoshikimate 1-carboxyvinyltransferase</fullName>
        <ecNumber evidence="7">2.5.1.19</ecNumber>
    </recommendedName>
    <alternativeName>
        <fullName evidence="7">5-enolpyruvylshikimate-3-phosphate synthase</fullName>
        <shortName evidence="7">EPSP synthase</shortName>
        <shortName evidence="7">EPSPS</shortName>
    </alternativeName>
</protein>
<evidence type="ECO:0000256" key="7">
    <source>
        <dbReference type="HAMAP-Rule" id="MF_00210"/>
    </source>
</evidence>
<dbReference type="GO" id="GO:0003866">
    <property type="term" value="F:3-phosphoshikimate 1-carboxyvinyltransferase activity"/>
    <property type="evidence" value="ECO:0007669"/>
    <property type="project" value="UniProtKB-UniRule"/>
</dbReference>
<dbReference type="GO" id="GO:0005737">
    <property type="term" value="C:cytoplasm"/>
    <property type="evidence" value="ECO:0007669"/>
    <property type="project" value="UniProtKB-SubCell"/>
</dbReference>
<comment type="pathway">
    <text evidence="1 7">Metabolic intermediate biosynthesis; chorismate biosynthesis; chorismate from D-erythrose 4-phosphate and phosphoenolpyruvate: step 6/7.</text>
</comment>
<dbReference type="InterPro" id="IPR006264">
    <property type="entry name" value="EPSP_synthase"/>
</dbReference>
<keyword evidence="4 7" id="KW-0808">Transferase</keyword>
<proteinExistence type="inferred from homology"/>
<dbReference type="InterPro" id="IPR001986">
    <property type="entry name" value="Enolpyruvate_Tfrase_dom"/>
</dbReference>
<evidence type="ECO:0000256" key="1">
    <source>
        <dbReference type="ARBA" id="ARBA00004811"/>
    </source>
</evidence>
<dbReference type="GO" id="GO:0009423">
    <property type="term" value="P:chorismate biosynthetic process"/>
    <property type="evidence" value="ECO:0007669"/>
    <property type="project" value="UniProtKB-UniRule"/>
</dbReference>
<dbReference type="GO" id="GO:0009073">
    <property type="term" value="P:aromatic amino acid family biosynthetic process"/>
    <property type="evidence" value="ECO:0007669"/>
    <property type="project" value="UniProtKB-KW"/>
</dbReference>
<feature type="binding site" evidence="7">
    <location>
        <position position="47"/>
    </location>
    <ligand>
        <name>phosphoenolpyruvate</name>
        <dbReference type="ChEBI" id="CHEBI:58702"/>
    </ligand>
</feature>
<dbReference type="Proteomes" id="UP000239434">
    <property type="component" value="Unassembled WGS sequence"/>
</dbReference>
<dbReference type="InterPro" id="IPR013792">
    <property type="entry name" value="RNA3'P_cycl/enolpyr_Trfase_a/b"/>
</dbReference>
<feature type="binding site" evidence="7">
    <location>
        <position position="369"/>
    </location>
    <ligand>
        <name>phosphoenolpyruvate</name>
        <dbReference type="ChEBI" id="CHEBI:58702"/>
    </ligand>
</feature>
<comment type="function">
    <text evidence="7">Catalyzes the transfer of the enolpyruvyl moiety of phosphoenolpyruvate (PEP) to the 5-hydroxyl of shikimate-3-phosphate (S3P) to produce enolpyruvyl shikimate-3-phosphate and inorganic phosphate.</text>
</comment>
<feature type="binding site" evidence="7">
    <location>
        <position position="119"/>
    </location>
    <ligand>
        <name>phosphoenolpyruvate</name>
        <dbReference type="ChEBI" id="CHEBI:58702"/>
    </ligand>
</feature>
<comment type="catalytic activity">
    <reaction evidence="6">
        <text>3-phosphoshikimate + phosphoenolpyruvate = 5-O-(1-carboxyvinyl)-3-phosphoshikimate + phosphate</text>
        <dbReference type="Rhea" id="RHEA:21256"/>
        <dbReference type="ChEBI" id="CHEBI:43474"/>
        <dbReference type="ChEBI" id="CHEBI:57701"/>
        <dbReference type="ChEBI" id="CHEBI:58702"/>
        <dbReference type="ChEBI" id="CHEBI:145989"/>
        <dbReference type="EC" id="2.5.1.19"/>
    </reaction>
    <physiologicalReaction direction="left-to-right" evidence="6">
        <dbReference type="Rhea" id="RHEA:21257"/>
    </physiologicalReaction>
</comment>
<dbReference type="GO" id="GO:0008652">
    <property type="term" value="P:amino acid biosynthetic process"/>
    <property type="evidence" value="ECO:0007669"/>
    <property type="project" value="UniProtKB-KW"/>
</dbReference>
<comment type="subunit">
    <text evidence="7">Monomer.</text>
</comment>
<keyword evidence="7" id="KW-0963">Cytoplasm</keyword>
<feature type="binding site" evidence="7">
    <location>
        <position position="148"/>
    </location>
    <ligand>
        <name>phosphoenolpyruvate</name>
        <dbReference type="ChEBI" id="CHEBI:58702"/>
    </ligand>
</feature>
<comment type="caution">
    <text evidence="7">Lacks conserved residue(s) required for the propagation of feature annotation.</text>
</comment>
<sequence>MKRLTRALFNGPPPEERRIIMKLLEVDKLQVFPAEWFEGAITPPASKSSSTRSVLAATLSKGTSRITNIANSKNVKAMIDCCEALGANICYQDATTLAVDGPGWDGLNDHIVLNPGNSGVVLRLLLGVTACLSDVTFRTDYDRSLGQRSNIEMMDALEALGVQCKWRDNDGKLPIHLDGTNLHGGDTAISCRKSSQFLSGLLFLGASIKDRLSITVLDELKAPDMVRTTMRILKQAGVEVQAQPNMMAYHLPADTTLQPSNYVVGSDPASTAALLAAASVVPSNVRLTSYHEEEMGNGAVLDYLRKLGVRMERSSKELRVFGGGPFVAHNFDGSLAPDAVLPLAAVAAFADGTSRFGNIEHIRYKECDRISDYRAELLKAGIQTEETRDELIIHGSPGGIDGGAEVFGHFDHGVIMALSAIAFGSRHGLIINDPQHVAQTYPTFFDDMQKIGASVTPLLKVA</sequence>
<name>A0A2S9ISK5_9HYPH</name>
<accession>A0A2S9ISK5</accession>
<gene>
    <name evidence="7 9" type="primary">aroA</name>
    <name evidence="9" type="ORF">C5748_09570</name>
</gene>